<accession>A0A915A4X3</accession>
<evidence type="ECO:0000313" key="2">
    <source>
        <dbReference type="WBParaSite" id="PgE288_g001_t02"/>
    </source>
</evidence>
<reference evidence="2" key="1">
    <citation type="submission" date="2022-11" db="UniProtKB">
        <authorList>
            <consortium name="WormBaseParasite"/>
        </authorList>
    </citation>
    <scope>IDENTIFICATION</scope>
</reference>
<dbReference type="Proteomes" id="UP000887569">
    <property type="component" value="Unplaced"/>
</dbReference>
<protein>
    <submittedName>
        <fullName evidence="2">Uncharacterized protein</fullName>
    </submittedName>
</protein>
<sequence length="111" mass="13091">MQKCLEGIRQSCAFVDMTFRTLYDRRLYNRAFVQQDIPGFAGLGLPVAYSDEHRFRLQSVRLHRRCCRSPSRIVNTNDANMQLVCHEYNFSMFRLRLRISSLFCYLDGVIS</sequence>
<organism evidence="1 2">
    <name type="scientific">Parascaris univalens</name>
    <name type="common">Nematode worm</name>
    <dbReference type="NCBI Taxonomy" id="6257"/>
    <lineage>
        <taxon>Eukaryota</taxon>
        <taxon>Metazoa</taxon>
        <taxon>Ecdysozoa</taxon>
        <taxon>Nematoda</taxon>
        <taxon>Chromadorea</taxon>
        <taxon>Rhabditida</taxon>
        <taxon>Spirurina</taxon>
        <taxon>Ascaridomorpha</taxon>
        <taxon>Ascaridoidea</taxon>
        <taxon>Ascarididae</taxon>
        <taxon>Parascaris</taxon>
    </lineage>
</organism>
<keyword evidence="1" id="KW-1185">Reference proteome</keyword>
<name>A0A915A4X3_PARUN</name>
<dbReference type="AlphaFoldDB" id="A0A915A4X3"/>
<evidence type="ECO:0000313" key="1">
    <source>
        <dbReference type="Proteomes" id="UP000887569"/>
    </source>
</evidence>
<dbReference type="WBParaSite" id="PgE288_g001_t02">
    <property type="protein sequence ID" value="PgE288_g001_t02"/>
    <property type="gene ID" value="PgE288_g001"/>
</dbReference>
<proteinExistence type="predicted"/>